<keyword evidence="3" id="KW-1185">Reference proteome</keyword>
<dbReference type="InterPro" id="IPR053182">
    <property type="entry name" value="YobU-like_regulator"/>
</dbReference>
<protein>
    <recommendedName>
        <fullName evidence="1">AraC effector-binding domain-containing protein</fullName>
    </recommendedName>
</protein>
<name>A0A1D7V113_9LEPT</name>
<evidence type="ECO:0000313" key="2">
    <source>
        <dbReference type="EMBL" id="AOP35524.1"/>
    </source>
</evidence>
<dbReference type="SMART" id="SM00871">
    <property type="entry name" value="AraC_E_bind"/>
    <property type="match status" value="1"/>
</dbReference>
<sequence>MSLDIVSKNEIQIVGISEVTKNQDEMSGNGKIPGLWNRFFAEGILEKIPNKKEPANILAVYTDYESDETGKYRILIGVEVTDISSIPAGMDLRKIPKGSYSKFTSETGPLVAVAVAVWQKIWSSPDLKSKRAFQSDFEVYDQRASNPESSQIDVFIGLK</sequence>
<dbReference type="PANTHER" id="PTHR36444">
    <property type="entry name" value="TRANSCRIPTIONAL REGULATOR PROTEIN YOBU-RELATED"/>
    <property type="match status" value="1"/>
</dbReference>
<dbReference type="InterPro" id="IPR011256">
    <property type="entry name" value="Reg_factor_effector_dom_sf"/>
</dbReference>
<dbReference type="RefSeq" id="WP_069608726.1">
    <property type="nucleotide sequence ID" value="NZ_CP015217.1"/>
</dbReference>
<feature type="domain" description="AraC effector-binding" evidence="1">
    <location>
        <begin position="1"/>
        <end position="159"/>
    </location>
</feature>
<evidence type="ECO:0000313" key="3">
    <source>
        <dbReference type="Proteomes" id="UP000094197"/>
    </source>
</evidence>
<reference evidence="2 3" key="1">
    <citation type="submission" date="2016-04" db="EMBL/GenBank/DDBJ databases">
        <title>Complete genome seqeunce of Leptospira alstonii serovar Room22.</title>
        <authorList>
            <person name="Nally J.E."/>
            <person name="Bayles D.O."/>
            <person name="Hurley D."/>
            <person name="Fanning S."/>
            <person name="McMahon B.J."/>
            <person name="Arent Z."/>
        </authorList>
    </citation>
    <scope>NUCLEOTIDE SEQUENCE [LARGE SCALE GENOMIC DNA]</scope>
    <source>
        <strain evidence="2 3">GWTS #1</strain>
    </source>
</reference>
<dbReference type="InterPro" id="IPR010499">
    <property type="entry name" value="AraC_E-bd"/>
</dbReference>
<gene>
    <name evidence="2" type="ORF">A0128_17765</name>
</gene>
<dbReference type="Pfam" id="PF14526">
    <property type="entry name" value="Cass2"/>
    <property type="match status" value="1"/>
</dbReference>
<accession>A0A1D7V113</accession>
<dbReference type="Gene3D" id="3.20.80.10">
    <property type="entry name" value="Regulatory factor, effector binding domain"/>
    <property type="match status" value="1"/>
</dbReference>
<dbReference type="PANTHER" id="PTHR36444:SF2">
    <property type="entry name" value="TRANSCRIPTIONAL REGULATOR PROTEIN YOBU-RELATED"/>
    <property type="match status" value="1"/>
</dbReference>
<dbReference type="AlphaFoldDB" id="A0A1D7V113"/>
<evidence type="ECO:0000259" key="1">
    <source>
        <dbReference type="SMART" id="SM00871"/>
    </source>
</evidence>
<dbReference type="InterPro" id="IPR029441">
    <property type="entry name" value="Cass2"/>
</dbReference>
<proteinExistence type="predicted"/>
<organism evidence="2 3">
    <name type="scientific">Leptospira tipperaryensis</name>
    <dbReference type="NCBI Taxonomy" id="2564040"/>
    <lineage>
        <taxon>Bacteria</taxon>
        <taxon>Pseudomonadati</taxon>
        <taxon>Spirochaetota</taxon>
        <taxon>Spirochaetia</taxon>
        <taxon>Leptospirales</taxon>
        <taxon>Leptospiraceae</taxon>
        <taxon>Leptospira</taxon>
    </lineage>
</organism>
<dbReference type="SUPFAM" id="SSF55136">
    <property type="entry name" value="Probable bacterial effector-binding domain"/>
    <property type="match status" value="1"/>
</dbReference>
<dbReference type="EMBL" id="CP015217">
    <property type="protein sequence ID" value="AOP35524.1"/>
    <property type="molecule type" value="Genomic_DNA"/>
</dbReference>
<dbReference type="OrthoDB" id="9801008at2"/>
<dbReference type="Proteomes" id="UP000094197">
    <property type="component" value="Chromosome 1"/>
</dbReference>
<dbReference type="KEGG" id="laj:A0128_17765"/>